<dbReference type="CDD" id="cd01829">
    <property type="entry name" value="SGNH_hydrolase_peri2"/>
    <property type="match status" value="1"/>
</dbReference>
<dbReference type="EMBL" id="OZ024668">
    <property type="protein sequence ID" value="CAK9887308.1"/>
    <property type="molecule type" value="Genomic_DNA"/>
</dbReference>
<evidence type="ECO:0000313" key="3">
    <source>
        <dbReference type="Proteomes" id="UP000326595"/>
    </source>
</evidence>
<name>A0A5E6WR63_PSEFL</name>
<dbReference type="InterPro" id="IPR036514">
    <property type="entry name" value="SGNH_hydro_sf"/>
</dbReference>
<gene>
    <name evidence="1" type="ORF">PS652_00100</name>
    <name evidence="2" type="ORF">PS652_04818</name>
</gene>
<dbReference type="EMBL" id="CABVHG010000039">
    <property type="protein sequence ID" value="VVN30451.1"/>
    <property type="molecule type" value="Genomic_DNA"/>
</dbReference>
<organism evidence="2">
    <name type="scientific">Pseudomonas fluorescens</name>
    <dbReference type="NCBI Taxonomy" id="294"/>
    <lineage>
        <taxon>Bacteria</taxon>
        <taxon>Pseudomonadati</taxon>
        <taxon>Pseudomonadota</taxon>
        <taxon>Gammaproteobacteria</taxon>
        <taxon>Pseudomonadales</taxon>
        <taxon>Pseudomonadaceae</taxon>
        <taxon>Pseudomonas</taxon>
    </lineage>
</organism>
<reference evidence="1 3" key="2">
    <citation type="submission" date="2024-03" db="EMBL/GenBank/DDBJ databases">
        <authorList>
            <person name="Alaster D. Moffat"/>
            <person name="Govind Chandra"/>
            <person name="Andrew W. Truman"/>
        </authorList>
    </citation>
    <scope>NUCLEOTIDE SEQUENCE [LARGE SCALE GENOMIC DNA]</scope>
    <source>
        <strain evidence="1">PS652</strain>
    </source>
</reference>
<accession>A0A5E6WR63</accession>
<sequence>MQASNAGRLLSSQLGAAKAFYAIVITTLLLFWLNQDSISLYCQQKYHQSCELPVLGQSPAWRLGGNLTHALGDARDSFIDSLDKRSEAVMVAKVEASDTVELPLPMPVVPVHLDKPPVAAHPAVSKPAPVKVVAVAPAVAAPVAAPVAQPIAPVTQAAPLQAGTVVSLAAGDEVFLVGDSLMQGVAPHLANSLRKRYQIKSVNLSRQSTGLAYPGFFNWPQTVAKTLESEPNIRLMVIFLGPNDPWDMPQGKGKPFLRFKSPEWEVTYRQRIDSILEQARAHNVQVIWVGPPNMQKPKLSTAMAYLSGLYEQQAGLYQQHYVSANPVLGYTDDSFSYTLQNAEGKRIKTRVDDGIHFTTTGQKLISERILSMIAFPGLTVTGH</sequence>
<proteinExistence type="predicted"/>
<dbReference type="GO" id="GO:0016788">
    <property type="term" value="F:hydrolase activity, acting on ester bonds"/>
    <property type="evidence" value="ECO:0007669"/>
    <property type="project" value="UniProtKB-ARBA"/>
</dbReference>
<dbReference type="Proteomes" id="UP000326595">
    <property type="component" value="Chromosome"/>
</dbReference>
<evidence type="ECO:0000313" key="1">
    <source>
        <dbReference type="EMBL" id="CAK9887308.1"/>
    </source>
</evidence>
<dbReference type="AlphaFoldDB" id="A0A5E6WR63"/>
<protein>
    <submittedName>
        <fullName evidence="2">Uncharacterized protein</fullName>
    </submittedName>
</protein>
<dbReference type="Pfam" id="PF04311">
    <property type="entry name" value="DUF459"/>
    <property type="match status" value="1"/>
</dbReference>
<evidence type="ECO:0000313" key="2">
    <source>
        <dbReference type="EMBL" id="VVN30451.1"/>
    </source>
</evidence>
<dbReference type="RefSeq" id="WP_038998544.1">
    <property type="nucleotide sequence ID" value="NZ_OZ024668.1"/>
</dbReference>
<dbReference type="Gene3D" id="3.40.50.1110">
    <property type="entry name" value="SGNH hydrolase"/>
    <property type="match status" value="1"/>
</dbReference>
<dbReference type="SUPFAM" id="SSF52266">
    <property type="entry name" value="SGNH hydrolase"/>
    <property type="match status" value="1"/>
</dbReference>
<reference evidence="2" key="1">
    <citation type="submission" date="2019-09" db="EMBL/GenBank/DDBJ databases">
        <authorList>
            <person name="Chandra G."/>
            <person name="Truman W A."/>
        </authorList>
    </citation>
    <scope>NUCLEOTIDE SEQUENCE [LARGE SCALE GENOMIC DNA]</scope>
    <source>
        <strain evidence="2">PS652</strain>
    </source>
</reference>
<dbReference type="InterPro" id="IPR007407">
    <property type="entry name" value="DUF459"/>
</dbReference>